<dbReference type="AlphaFoldDB" id="K2K2B1"/>
<keyword evidence="2" id="KW-1185">Reference proteome</keyword>
<evidence type="ECO:0000313" key="1">
    <source>
        <dbReference type="EMBL" id="EKE71615.1"/>
    </source>
</evidence>
<evidence type="ECO:0000313" key="2">
    <source>
        <dbReference type="Proteomes" id="UP000006755"/>
    </source>
</evidence>
<comment type="caution">
    <text evidence="1">The sequence shown here is derived from an EMBL/GenBank/DDBJ whole genome shotgun (WGS) entry which is preliminary data.</text>
</comment>
<organism evidence="1 2">
    <name type="scientific">Gallaecimonas xiamenensis 3-C-1</name>
    <dbReference type="NCBI Taxonomy" id="745411"/>
    <lineage>
        <taxon>Bacteria</taxon>
        <taxon>Pseudomonadati</taxon>
        <taxon>Pseudomonadota</taxon>
        <taxon>Gammaproteobacteria</taxon>
        <taxon>Enterobacterales</taxon>
        <taxon>Gallaecimonadaceae</taxon>
        <taxon>Gallaecimonas</taxon>
    </lineage>
</organism>
<dbReference type="EMBL" id="AMRI01000016">
    <property type="protein sequence ID" value="EKE71615.1"/>
    <property type="molecule type" value="Genomic_DNA"/>
</dbReference>
<name>K2K2B1_9GAMM</name>
<dbReference type="RefSeq" id="WP_008485050.1">
    <property type="nucleotide sequence ID" value="NZ_AMRI01000016.1"/>
</dbReference>
<accession>K2K2B1</accession>
<gene>
    <name evidence="1" type="ORF">B3C1_11789</name>
</gene>
<reference evidence="1 2" key="1">
    <citation type="journal article" date="2012" name="J. Bacteriol.">
        <title>Genome Sequence of Gallaecimonas xiamenensis Type Strain 3-C-1.</title>
        <authorList>
            <person name="Lai Q."/>
            <person name="Wang L."/>
            <person name="Wang W."/>
            <person name="Shao Z."/>
        </authorList>
    </citation>
    <scope>NUCLEOTIDE SEQUENCE [LARGE SCALE GENOMIC DNA]</scope>
    <source>
        <strain evidence="1 2">3-C-1</strain>
    </source>
</reference>
<proteinExistence type="predicted"/>
<sequence>MSVVVKGELSGSYRWADDVPSMMGFGVGTLRLFLTNHSATGKLVLAKGDKEAVGIKAQALQNGGCLLANEAALKIKDIHLLSSHKVTK</sequence>
<dbReference type="Proteomes" id="UP000006755">
    <property type="component" value="Unassembled WGS sequence"/>
</dbReference>
<protein>
    <submittedName>
        <fullName evidence="1">Uncharacterized protein</fullName>
    </submittedName>
</protein>